<dbReference type="Pfam" id="PF13614">
    <property type="entry name" value="AAA_31"/>
    <property type="match status" value="1"/>
</dbReference>
<dbReference type="CDD" id="cd02042">
    <property type="entry name" value="ParAB_family"/>
    <property type="match status" value="1"/>
</dbReference>
<dbReference type="InterPro" id="IPR050678">
    <property type="entry name" value="DNA_Partitioning_ATPase"/>
</dbReference>
<dbReference type="Proteomes" id="UP000469185">
    <property type="component" value="Unassembled WGS sequence"/>
</dbReference>
<evidence type="ECO:0000313" key="3">
    <source>
        <dbReference type="Proteomes" id="UP000469185"/>
    </source>
</evidence>
<dbReference type="EMBL" id="JAAGOB010000004">
    <property type="protein sequence ID" value="NED95622.1"/>
    <property type="molecule type" value="Genomic_DNA"/>
</dbReference>
<dbReference type="SUPFAM" id="SSF52540">
    <property type="entry name" value="P-loop containing nucleoside triphosphate hydrolases"/>
    <property type="match status" value="1"/>
</dbReference>
<dbReference type="RefSeq" id="WP_163818378.1">
    <property type="nucleotide sequence ID" value="NZ_JAAGOB010000004.1"/>
</dbReference>
<dbReference type="InterPro" id="IPR027417">
    <property type="entry name" value="P-loop_NTPase"/>
</dbReference>
<dbReference type="PANTHER" id="PTHR13696">
    <property type="entry name" value="P-LOOP CONTAINING NUCLEOSIDE TRIPHOSPHATE HYDROLASE"/>
    <property type="match status" value="1"/>
</dbReference>
<evidence type="ECO:0000313" key="2">
    <source>
        <dbReference type="EMBL" id="NED95622.1"/>
    </source>
</evidence>
<comment type="caution">
    <text evidence="2">The sequence shown here is derived from an EMBL/GenBank/DDBJ whole genome shotgun (WGS) entry which is preliminary data.</text>
</comment>
<evidence type="ECO:0000259" key="1">
    <source>
        <dbReference type="Pfam" id="PF13614"/>
    </source>
</evidence>
<gene>
    <name evidence="2" type="ORF">G1H11_09885</name>
</gene>
<sequence length="267" mass="28216">MPIVSVVSLKGGVGKTSVVLGLAGAALTQGLSTVVVDLDPQGNATTALDPDEIKLTANDLLSDGYRGRLSDALVASGWGDEVRLLASEPALERRNTPADGSGGEHRLRVGLSGLPDSDLVLIDCPPSLAQLSTNALVASDLVLAVTEPTMFAVTGVHQALAAADVVRRGYNMRLRPVGIVVNRYRSRSAEHRYRLDELIAAYRDLVLDPVLPERSAIMQAQGSCVPVQRWPSPGAREAARVFAAYLREILSAVRNADRTTFPGGGSS</sequence>
<organism evidence="2 3">
    <name type="scientific">Phytoactinopolyspora alkaliphila</name>
    <dbReference type="NCBI Taxonomy" id="1783498"/>
    <lineage>
        <taxon>Bacteria</taxon>
        <taxon>Bacillati</taxon>
        <taxon>Actinomycetota</taxon>
        <taxon>Actinomycetes</taxon>
        <taxon>Jiangellales</taxon>
        <taxon>Jiangellaceae</taxon>
        <taxon>Phytoactinopolyspora</taxon>
    </lineage>
</organism>
<dbReference type="PANTHER" id="PTHR13696:SF99">
    <property type="entry name" value="COBYRINIC ACID AC-DIAMIDE SYNTHASE"/>
    <property type="match status" value="1"/>
</dbReference>
<feature type="domain" description="AAA" evidence="1">
    <location>
        <begin position="2"/>
        <end position="174"/>
    </location>
</feature>
<name>A0A6N9YKZ9_9ACTN</name>
<accession>A0A6N9YKZ9</accession>
<protein>
    <submittedName>
        <fullName evidence="2">ParA family protein</fullName>
    </submittedName>
</protein>
<keyword evidence="3" id="KW-1185">Reference proteome</keyword>
<proteinExistence type="predicted"/>
<reference evidence="2 3" key="1">
    <citation type="submission" date="2020-02" db="EMBL/GenBank/DDBJ databases">
        <authorList>
            <person name="Li X.-J."/>
            <person name="Feng X.-M."/>
        </authorList>
    </citation>
    <scope>NUCLEOTIDE SEQUENCE [LARGE SCALE GENOMIC DNA]</scope>
    <source>
        <strain evidence="2 3">CGMCC 4.7225</strain>
    </source>
</reference>
<dbReference type="Gene3D" id="3.40.50.300">
    <property type="entry name" value="P-loop containing nucleotide triphosphate hydrolases"/>
    <property type="match status" value="1"/>
</dbReference>
<dbReference type="AlphaFoldDB" id="A0A6N9YKZ9"/>
<dbReference type="InterPro" id="IPR025669">
    <property type="entry name" value="AAA_dom"/>
</dbReference>